<gene>
    <name evidence="3" type="ORF">ACFFP0_01580</name>
</gene>
<dbReference type="GO" id="GO:0008168">
    <property type="term" value="F:methyltransferase activity"/>
    <property type="evidence" value="ECO:0007669"/>
    <property type="project" value="UniProtKB-KW"/>
</dbReference>
<name>A0ABV6ABP8_9HYPH</name>
<dbReference type="GO" id="GO:0032259">
    <property type="term" value="P:methylation"/>
    <property type="evidence" value="ECO:0007669"/>
    <property type="project" value="UniProtKB-KW"/>
</dbReference>
<comment type="caution">
    <text evidence="1">Lacks conserved residue(s) required for the propagation of feature annotation.</text>
</comment>
<reference evidence="3 4" key="1">
    <citation type="submission" date="2024-09" db="EMBL/GenBank/DDBJ databases">
        <authorList>
            <person name="Sun Q."/>
            <person name="Mori K."/>
        </authorList>
    </citation>
    <scope>NUCLEOTIDE SEQUENCE [LARGE SCALE GENOMIC DNA]</scope>
    <source>
        <strain evidence="3 4">TBRC 4938</strain>
    </source>
</reference>
<dbReference type="EC" id="2.1.1.-" evidence="3"/>
<dbReference type="Proteomes" id="UP001589692">
    <property type="component" value="Unassembled WGS sequence"/>
</dbReference>
<evidence type="ECO:0000256" key="1">
    <source>
        <dbReference type="PROSITE-ProRule" id="PRU00464"/>
    </source>
</evidence>
<dbReference type="SUPFAM" id="SSF54197">
    <property type="entry name" value="HIT-like"/>
    <property type="match status" value="1"/>
</dbReference>
<dbReference type="Gene3D" id="3.30.428.10">
    <property type="entry name" value="HIT-like"/>
    <property type="match status" value="1"/>
</dbReference>
<organism evidence="3 4">
    <name type="scientific">Rhizobium puerariae</name>
    <dbReference type="NCBI Taxonomy" id="1585791"/>
    <lineage>
        <taxon>Bacteria</taxon>
        <taxon>Pseudomonadati</taxon>
        <taxon>Pseudomonadota</taxon>
        <taxon>Alphaproteobacteria</taxon>
        <taxon>Hyphomicrobiales</taxon>
        <taxon>Rhizobiaceae</taxon>
        <taxon>Rhizobium/Agrobacterium group</taxon>
        <taxon>Rhizobium</taxon>
    </lineage>
</organism>
<comment type="caution">
    <text evidence="3">The sequence shown here is derived from an EMBL/GenBank/DDBJ whole genome shotgun (WGS) entry which is preliminary data.</text>
</comment>
<dbReference type="InterPro" id="IPR011146">
    <property type="entry name" value="HIT-like"/>
</dbReference>
<keyword evidence="3" id="KW-0489">Methyltransferase</keyword>
<dbReference type="EMBL" id="JBHMAA010000003">
    <property type="protein sequence ID" value="MFB9947514.1"/>
    <property type="molecule type" value="Genomic_DNA"/>
</dbReference>
<accession>A0ABV6ABP8</accession>
<evidence type="ECO:0000259" key="2">
    <source>
        <dbReference type="PROSITE" id="PS51084"/>
    </source>
</evidence>
<dbReference type="Pfam" id="PF01230">
    <property type="entry name" value="HIT"/>
    <property type="match status" value="1"/>
</dbReference>
<keyword evidence="3" id="KW-0808">Transferase</keyword>
<dbReference type="RefSeq" id="WP_377255102.1">
    <property type="nucleotide sequence ID" value="NZ_JBHMAA010000003.1"/>
</dbReference>
<feature type="domain" description="HIT" evidence="2">
    <location>
        <begin position="43"/>
        <end position="113"/>
    </location>
</feature>
<keyword evidence="4" id="KW-1185">Reference proteome</keyword>
<evidence type="ECO:0000313" key="4">
    <source>
        <dbReference type="Proteomes" id="UP001589692"/>
    </source>
</evidence>
<dbReference type="PROSITE" id="PS51084">
    <property type="entry name" value="HIT_2"/>
    <property type="match status" value="1"/>
</dbReference>
<dbReference type="InterPro" id="IPR036265">
    <property type="entry name" value="HIT-like_sf"/>
</dbReference>
<evidence type="ECO:0000313" key="3">
    <source>
        <dbReference type="EMBL" id="MFB9947514.1"/>
    </source>
</evidence>
<sequence>MSAEIHSREASMAHVDGADDRHFVAELETGYLWLSRNRQYFRGYCFFAARQQARELHEMPAELRSRHLMEMSLVTEAVQLAFNPKKMNVAFFGNLWAHVHWNIIPRYGTDPLPEDSIWTLDRKLIESHFLTDEELEIVRTKLRRTLSQLCERDRVTVTLA</sequence>
<protein>
    <submittedName>
        <fullName evidence="3">HIT family protein</fullName>
        <ecNumber evidence="3">2.1.1.-</ecNumber>
    </submittedName>
</protein>
<proteinExistence type="predicted"/>